<dbReference type="Pfam" id="PF10013">
    <property type="entry name" value="DUF2256"/>
    <property type="match status" value="1"/>
</dbReference>
<dbReference type="EMBL" id="JACRUJ010000001">
    <property type="protein sequence ID" value="MBC5840794.1"/>
    <property type="molecule type" value="Genomic_DNA"/>
</dbReference>
<comment type="caution">
    <text evidence="1">The sequence shown here is derived from an EMBL/GenBank/DDBJ whole genome shotgun (WGS) entry which is preliminary data.</text>
</comment>
<accession>A0ABR7J5H5</accession>
<dbReference type="Proteomes" id="UP000629963">
    <property type="component" value="Unassembled WGS sequence"/>
</dbReference>
<dbReference type="RefSeq" id="WP_187009347.1">
    <property type="nucleotide sequence ID" value="NZ_JACRUI010000001.1"/>
</dbReference>
<name>A0ABR7J5H5_9FLAO</name>
<evidence type="ECO:0000313" key="1">
    <source>
        <dbReference type="EMBL" id="MBC5840794.1"/>
    </source>
</evidence>
<evidence type="ECO:0000313" key="2">
    <source>
        <dbReference type="Proteomes" id="UP000629963"/>
    </source>
</evidence>
<dbReference type="InterPro" id="IPR017136">
    <property type="entry name" value="UCP037205"/>
</dbReference>
<sequence>MKGVKKQNLPSKMCLVCNRPFTWRKKWEKVWDEVKYCSDKCRSNK</sequence>
<dbReference type="PANTHER" id="PTHR37463:SF1">
    <property type="entry name" value="DUF2256 DOMAIN-CONTAINING PROTEIN"/>
    <property type="match status" value="1"/>
</dbReference>
<gene>
    <name evidence="1" type="ORF">H8R23_05195</name>
</gene>
<reference evidence="1 2" key="1">
    <citation type="submission" date="2020-08" db="EMBL/GenBank/DDBJ databases">
        <title>Description of novel Flavobacterium F-380 isolate.</title>
        <authorList>
            <person name="Saticioglu I.B."/>
            <person name="Duman M."/>
            <person name="Altun S."/>
        </authorList>
    </citation>
    <scope>NUCLEOTIDE SEQUENCE [LARGE SCALE GENOMIC DNA]</scope>
    <source>
        <strain evidence="1 2">F-380</strain>
    </source>
</reference>
<protein>
    <submittedName>
        <fullName evidence="1">DUF2256 domain-containing protein</fullName>
    </submittedName>
</protein>
<organism evidence="1 2">
    <name type="scientific">Flavobacterium kayseriense</name>
    <dbReference type="NCBI Taxonomy" id="2764714"/>
    <lineage>
        <taxon>Bacteria</taxon>
        <taxon>Pseudomonadati</taxon>
        <taxon>Bacteroidota</taxon>
        <taxon>Flavobacteriia</taxon>
        <taxon>Flavobacteriales</taxon>
        <taxon>Flavobacteriaceae</taxon>
        <taxon>Flavobacterium</taxon>
    </lineage>
</organism>
<keyword evidence="2" id="KW-1185">Reference proteome</keyword>
<dbReference type="PIRSF" id="PIRSF037205">
    <property type="entry name" value="UCP037205"/>
    <property type="match status" value="1"/>
</dbReference>
<proteinExistence type="predicted"/>
<dbReference type="PANTHER" id="PTHR37463">
    <property type="entry name" value="GSL3115 PROTEIN"/>
    <property type="match status" value="1"/>
</dbReference>